<dbReference type="SUPFAM" id="SSF49313">
    <property type="entry name" value="Cadherin-like"/>
    <property type="match status" value="1"/>
</dbReference>
<organism evidence="2 3">
    <name type="scientific">Gloeophyllum trabeum (strain ATCC 11539 / FP-39264 / Madison 617)</name>
    <name type="common">Brown rot fungus</name>
    <dbReference type="NCBI Taxonomy" id="670483"/>
    <lineage>
        <taxon>Eukaryota</taxon>
        <taxon>Fungi</taxon>
        <taxon>Dikarya</taxon>
        <taxon>Basidiomycota</taxon>
        <taxon>Agaricomycotina</taxon>
        <taxon>Agaricomycetes</taxon>
        <taxon>Gloeophyllales</taxon>
        <taxon>Gloeophyllaceae</taxon>
        <taxon>Gloeophyllum</taxon>
    </lineage>
</organism>
<gene>
    <name evidence="2" type="ORF">GLOTRDRAFT_137081</name>
</gene>
<dbReference type="InterPro" id="IPR015919">
    <property type="entry name" value="Cadherin-like_sf"/>
</dbReference>
<evidence type="ECO:0000256" key="1">
    <source>
        <dbReference type="SAM" id="MobiDB-lite"/>
    </source>
</evidence>
<feature type="compositionally biased region" description="Polar residues" evidence="1">
    <location>
        <begin position="324"/>
        <end position="339"/>
    </location>
</feature>
<dbReference type="OMA" id="KWEFRPF"/>
<dbReference type="RefSeq" id="XP_007863547.1">
    <property type="nucleotide sequence ID" value="XM_007865356.1"/>
</dbReference>
<reference evidence="2 3" key="1">
    <citation type="journal article" date="2012" name="Science">
        <title>The Paleozoic origin of enzymatic lignin decomposition reconstructed from 31 fungal genomes.</title>
        <authorList>
            <person name="Floudas D."/>
            <person name="Binder M."/>
            <person name="Riley R."/>
            <person name="Barry K."/>
            <person name="Blanchette R.A."/>
            <person name="Henrissat B."/>
            <person name="Martinez A.T."/>
            <person name="Otillar R."/>
            <person name="Spatafora J.W."/>
            <person name="Yadav J.S."/>
            <person name="Aerts A."/>
            <person name="Benoit I."/>
            <person name="Boyd A."/>
            <person name="Carlson A."/>
            <person name="Copeland A."/>
            <person name="Coutinho P.M."/>
            <person name="de Vries R.P."/>
            <person name="Ferreira P."/>
            <person name="Findley K."/>
            <person name="Foster B."/>
            <person name="Gaskell J."/>
            <person name="Glotzer D."/>
            <person name="Gorecki P."/>
            <person name="Heitman J."/>
            <person name="Hesse C."/>
            <person name="Hori C."/>
            <person name="Igarashi K."/>
            <person name="Jurgens J.A."/>
            <person name="Kallen N."/>
            <person name="Kersten P."/>
            <person name="Kohler A."/>
            <person name="Kuees U."/>
            <person name="Kumar T.K.A."/>
            <person name="Kuo A."/>
            <person name="LaButti K."/>
            <person name="Larrondo L.F."/>
            <person name="Lindquist E."/>
            <person name="Ling A."/>
            <person name="Lombard V."/>
            <person name="Lucas S."/>
            <person name="Lundell T."/>
            <person name="Martin R."/>
            <person name="McLaughlin D.J."/>
            <person name="Morgenstern I."/>
            <person name="Morin E."/>
            <person name="Murat C."/>
            <person name="Nagy L.G."/>
            <person name="Nolan M."/>
            <person name="Ohm R.A."/>
            <person name="Patyshakuliyeva A."/>
            <person name="Rokas A."/>
            <person name="Ruiz-Duenas F.J."/>
            <person name="Sabat G."/>
            <person name="Salamov A."/>
            <person name="Samejima M."/>
            <person name="Schmutz J."/>
            <person name="Slot J.C."/>
            <person name="St John F."/>
            <person name="Stenlid J."/>
            <person name="Sun H."/>
            <person name="Sun S."/>
            <person name="Syed K."/>
            <person name="Tsang A."/>
            <person name="Wiebenga A."/>
            <person name="Young D."/>
            <person name="Pisabarro A."/>
            <person name="Eastwood D.C."/>
            <person name="Martin F."/>
            <person name="Cullen D."/>
            <person name="Grigoriev I.V."/>
            <person name="Hibbett D.S."/>
        </authorList>
    </citation>
    <scope>NUCLEOTIDE SEQUENCE [LARGE SCALE GENOMIC DNA]</scope>
    <source>
        <strain evidence="2 3">ATCC 11539</strain>
    </source>
</reference>
<proteinExistence type="predicted"/>
<feature type="compositionally biased region" description="Polar residues" evidence="1">
    <location>
        <begin position="621"/>
        <end position="631"/>
    </location>
</feature>
<feature type="region of interest" description="Disordered" evidence="1">
    <location>
        <begin position="363"/>
        <end position="426"/>
    </location>
</feature>
<feature type="region of interest" description="Disordered" evidence="1">
    <location>
        <begin position="279"/>
        <end position="351"/>
    </location>
</feature>
<dbReference type="STRING" id="670483.S7QGL7"/>
<dbReference type="Proteomes" id="UP000030669">
    <property type="component" value="Unassembled WGS sequence"/>
</dbReference>
<dbReference type="EMBL" id="KB469298">
    <property type="protein sequence ID" value="EPQ58343.1"/>
    <property type="molecule type" value="Genomic_DNA"/>
</dbReference>
<dbReference type="eggNOG" id="ENOG502RYKD">
    <property type="taxonomic scope" value="Eukaryota"/>
</dbReference>
<sequence length="1171" mass="124039">MESVHAQEVRHMVMMDTGVPQQGLTSHHSDASHGSDPPPLLSSISPEAPGGHNPLPATMHVPDSAIPQMNVDPMDTLQTHSTTERGPPPTFIPDFPPRNGSYNGDTTMGISLGSHSSPTVSSVSSSQSYAPSPAVNGIGSAYSIGPSSLASALDGLAVPGHHSEPTISPGNLARSIADLGFGSASSGHPTSNPEAGFQLEFPPTRFDSSISKESSPDVPGGPHLMVVGDILKNIAQTASSASNACSRGHSDEANMRIDELKKTISLVSELIAATRLADGPTLPSDQVSPNLTTTFASPPLDSGIGGNGSQNSTPPSHFTPPSQPVFLSQMESQGSTDGLDNSRKRCASSISGDRVIKAMKLTKQEETPVHVPPPGPLPSHNLSTPSPPIVHPSSSLVDSAAINPFAPSNPPSEPASRPTSSAGMMGHHDLNVLSQASAHPSIGFSMHVPLPSSSNPTRTELSASSVLPPNPGRMPAANFSGPPIGWSESSSFHRRQSFGTAGSDGGLNMQGLPSSGQPAPLHQFAASASFAASSLGSQIPPIPGPSSLNHVRPLPRQVRSMSISNGHTPVFAFAPVDGSMPDFQDRLQSRPTTSSQSPGSSSQDHDIDGENDYDSDGSYDNPHSQSQSPPSGASFRKRAYSRDDQTGATRRPSTSYGSRPSNLLSHSSAENVGSSSHANELPQEYKADVDRIFFDFLNKICSDLDATDAKGEPIHQTLMAKKMQRLDESPDFRPFKFRIQAFTNAFLEELAKQGYPEEKIPMKKVRNYLWNQPYISRFNEDGKKAKSKGNHIWNIDAKKSTDGGWIFRPFHRRLAGMPPGVAYVGLRWSWTPRIWDPQGSRLNTPVQYSSPWLPTWLSWSDDVLSGTPPSDAQSCDVTVEARFFQDGKEEFLSQTVHITIAPMSTVDTSFSSSRRPSLVDTSRRVASDSILPQTNPARSRRQSLLGQGNSLATQDSQVVQVLTTAAQRVAQEAQSQVVAARSLTDPGPELQSLAKQQHVLTVTAQALDKDLTSYEGPTESSAVLAAAAHQVVFQAARQVAADKSAAVASHLSAGIPPSPSTSAQVTVSDVSAVTQTAVAQAVGIMGPLSNEVEVLMTANSLLQQQTLGTLSVPPGTLDPAQLSVAIDHTRPHSTGTLPPQAYAAQPMNMPTHATPIFPSGPHHGMEYISHS</sequence>
<keyword evidence="3" id="KW-1185">Reference proteome</keyword>
<protein>
    <submittedName>
        <fullName evidence="2">Uncharacterized protein</fullName>
    </submittedName>
</protein>
<feature type="region of interest" description="Disordered" evidence="1">
    <location>
        <begin position="19"/>
        <end position="59"/>
    </location>
</feature>
<dbReference type="KEGG" id="gtr:GLOTRDRAFT_137081"/>
<feature type="region of interest" description="Disordered" evidence="1">
    <location>
        <begin position="907"/>
        <end position="945"/>
    </location>
</feature>
<feature type="compositionally biased region" description="Polar residues" evidence="1">
    <location>
        <begin position="283"/>
        <end position="296"/>
    </location>
</feature>
<feature type="region of interest" description="Disordered" evidence="1">
    <location>
        <begin position="78"/>
        <end position="98"/>
    </location>
</feature>
<dbReference type="HOGENOM" id="CLU_008274_0_0_1"/>
<dbReference type="GeneID" id="19303686"/>
<dbReference type="OrthoDB" id="5593376at2759"/>
<feature type="region of interest" description="Disordered" evidence="1">
    <location>
        <begin position="573"/>
        <end position="679"/>
    </location>
</feature>
<feature type="compositionally biased region" description="Polar residues" evidence="1">
    <location>
        <begin position="930"/>
        <end position="945"/>
    </location>
</feature>
<evidence type="ECO:0000313" key="3">
    <source>
        <dbReference type="Proteomes" id="UP000030669"/>
    </source>
</evidence>
<evidence type="ECO:0000313" key="2">
    <source>
        <dbReference type="EMBL" id="EPQ58343.1"/>
    </source>
</evidence>
<dbReference type="GO" id="GO:0016020">
    <property type="term" value="C:membrane"/>
    <property type="evidence" value="ECO:0007669"/>
    <property type="project" value="InterPro"/>
</dbReference>
<feature type="compositionally biased region" description="Low complexity" evidence="1">
    <location>
        <begin position="589"/>
        <end position="602"/>
    </location>
</feature>
<dbReference type="AlphaFoldDB" id="S7QGL7"/>
<accession>S7QGL7</accession>
<dbReference type="GO" id="GO:0005509">
    <property type="term" value="F:calcium ion binding"/>
    <property type="evidence" value="ECO:0007669"/>
    <property type="project" value="InterPro"/>
</dbReference>
<feature type="compositionally biased region" description="Polar residues" evidence="1">
    <location>
        <begin position="646"/>
        <end position="678"/>
    </location>
</feature>
<name>S7QGL7_GLOTA</name>
<feature type="compositionally biased region" description="Pro residues" evidence="1">
    <location>
        <begin position="86"/>
        <end position="96"/>
    </location>
</feature>